<proteinExistence type="predicted"/>
<geneLocation type="mitochondrion" evidence="2"/>
<keyword evidence="2" id="KW-0496">Mitochondrion</keyword>
<keyword evidence="1" id="KW-1133">Transmembrane helix</keyword>
<reference evidence="2" key="1">
    <citation type="submission" date="2016-04" db="EMBL/GenBank/DDBJ databases">
        <title>Mitochondria of beetle species.</title>
        <authorList>
            <person name="Hunter A."/>
            <person name="Moriniere J."/>
            <person name="Tang P."/>
            <person name="Linard B."/>
            <person name="Crampton-Platt A."/>
            <person name="Vogler A.P."/>
        </authorList>
    </citation>
    <scope>NUCLEOTIDE SEQUENCE</scope>
</reference>
<keyword evidence="1" id="KW-0812">Transmembrane</keyword>
<feature type="transmembrane region" description="Helical" evidence="1">
    <location>
        <begin position="12"/>
        <end position="32"/>
    </location>
</feature>
<dbReference type="AlphaFoldDB" id="A0A343C2N3"/>
<organism evidence="2">
    <name type="scientific">Curculionidae sp. 2 AH-2016</name>
    <dbReference type="NCBI Taxonomy" id="1903828"/>
    <lineage>
        <taxon>Eukaryota</taxon>
        <taxon>Metazoa</taxon>
        <taxon>Ecdysozoa</taxon>
        <taxon>Arthropoda</taxon>
        <taxon>Hexapoda</taxon>
        <taxon>Insecta</taxon>
        <taxon>Pterygota</taxon>
        <taxon>Neoptera</taxon>
        <taxon>Endopterygota</taxon>
        <taxon>Coleoptera</taxon>
        <taxon>Polyphaga</taxon>
        <taxon>Cucujiformia</taxon>
        <taxon>Curculionidae</taxon>
    </lineage>
</organism>
<dbReference type="EMBL" id="KX087271">
    <property type="protein sequence ID" value="ARH54276.1"/>
    <property type="molecule type" value="Genomic_DNA"/>
</dbReference>
<protein>
    <submittedName>
        <fullName evidence="2">ATP synthase F0 subunit 8</fullName>
    </submittedName>
</protein>
<keyword evidence="1" id="KW-0472">Membrane</keyword>
<evidence type="ECO:0000256" key="1">
    <source>
        <dbReference type="SAM" id="Phobius"/>
    </source>
</evidence>
<gene>
    <name evidence="2" type="primary">atp8</name>
</gene>
<name>A0A343C2N3_9CUCU</name>
<accession>A0A343C2N3</accession>
<evidence type="ECO:0000313" key="2">
    <source>
        <dbReference type="EMBL" id="ARH54276.1"/>
    </source>
</evidence>
<sequence>MPQMMPLNWLNLYIYFYMLFWMMMILNFYMILYSPQKLSIKKIKLNLIWKW</sequence>